<dbReference type="EMBL" id="CP050297">
    <property type="protein sequence ID" value="QND61524.1"/>
    <property type="molecule type" value="Genomic_DNA"/>
</dbReference>
<evidence type="ECO:0000313" key="3">
    <source>
        <dbReference type="Proteomes" id="UP000515465"/>
    </source>
</evidence>
<geneLocation type="plasmid" evidence="2 3">
    <name>p_2</name>
</geneLocation>
<reference evidence="3" key="1">
    <citation type="journal article" date="2020" name="Mol. Plant Microbe">
        <title>Rhizobial microsymbionts of the narrowly endemic Oxytropis species growing in Kamchatka are characterized by significant genetic diversity and possess a set of genes that are associated with T3SS and T6SS secretion systems and can affect the development of symbiosis.</title>
        <authorList>
            <person name="Safronova V."/>
            <person name="Guro P."/>
            <person name="Sazanova A."/>
            <person name="Kuznetsova I."/>
            <person name="Belimov A."/>
            <person name="Yakubov V."/>
            <person name="Chirak E."/>
            <person name="Afonin A."/>
            <person name="Gogolev Y."/>
            <person name="Andronov E."/>
            <person name="Tikhonovich I."/>
        </authorList>
    </citation>
    <scope>NUCLEOTIDE SEQUENCE [LARGE SCALE GENOMIC DNA]</scope>
    <source>
        <strain evidence="3">583</strain>
        <plasmid evidence="3">p_2</plasmid>
    </source>
</reference>
<evidence type="ECO:0000256" key="1">
    <source>
        <dbReference type="SAM" id="MobiDB-lite"/>
    </source>
</evidence>
<sequence>MHAMRANRFGNRAFPELGKKLRTAANQGRIIDHSPSALKPGNGEATPKSSSPPATKLDRDLPQQSAKGGGPVNL</sequence>
<dbReference type="Proteomes" id="UP000515465">
    <property type="component" value="Plasmid p_2"/>
</dbReference>
<gene>
    <name evidence="2" type="ORF">HB778_35410</name>
</gene>
<protein>
    <submittedName>
        <fullName evidence="2">Uncharacterized protein</fullName>
    </submittedName>
</protein>
<evidence type="ECO:0000313" key="2">
    <source>
        <dbReference type="EMBL" id="QND61524.1"/>
    </source>
</evidence>
<proteinExistence type="predicted"/>
<dbReference type="AlphaFoldDB" id="A0A7G6T442"/>
<accession>A0A7G6T442</accession>
<keyword evidence="2" id="KW-0614">Plasmid</keyword>
<organism evidence="2 3">
    <name type="scientific">Mesorhizobium huakuii</name>
    <dbReference type="NCBI Taxonomy" id="28104"/>
    <lineage>
        <taxon>Bacteria</taxon>
        <taxon>Pseudomonadati</taxon>
        <taxon>Pseudomonadota</taxon>
        <taxon>Alphaproteobacteria</taxon>
        <taxon>Hyphomicrobiales</taxon>
        <taxon>Phyllobacteriaceae</taxon>
        <taxon>Mesorhizobium</taxon>
    </lineage>
</organism>
<name>A0A7G6T442_9HYPH</name>
<feature type="region of interest" description="Disordered" evidence="1">
    <location>
        <begin position="1"/>
        <end position="74"/>
    </location>
</feature>